<dbReference type="AlphaFoldDB" id="A0A150HKB7"/>
<dbReference type="PANTHER" id="PTHR11076">
    <property type="entry name" value="DNA REPAIR POLYMERASE UMUC / TRANSFERASE FAMILY MEMBER"/>
    <property type="match status" value="1"/>
</dbReference>
<dbReference type="InterPro" id="IPR043128">
    <property type="entry name" value="Rev_trsase/Diguanyl_cyclase"/>
</dbReference>
<dbReference type="EC" id="2.7.7.7" evidence="7"/>
<feature type="domain" description="UmuC" evidence="6">
    <location>
        <begin position="8"/>
        <end position="197"/>
    </location>
</feature>
<dbReference type="GO" id="GO:0009432">
    <property type="term" value="P:SOS response"/>
    <property type="evidence" value="ECO:0007669"/>
    <property type="project" value="UniProtKB-KW"/>
</dbReference>
<keyword evidence="7" id="KW-0808">Transferase</keyword>
<accession>A0A150HKB7</accession>
<dbReference type="Pfam" id="PF00817">
    <property type="entry name" value="IMS"/>
    <property type="match status" value="1"/>
</dbReference>
<dbReference type="GO" id="GO:0005829">
    <property type="term" value="C:cytosol"/>
    <property type="evidence" value="ECO:0007669"/>
    <property type="project" value="TreeGrafter"/>
</dbReference>
<keyword evidence="7" id="KW-0548">Nucleotidyltransferase</keyword>
<dbReference type="Gene3D" id="3.30.1490.100">
    <property type="entry name" value="DNA polymerase, Y-family, little finger domain"/>
    <property type="match status" value="1"/>
</dbReference>
<comment type="caution">
    <text evidence="7">The sequence shown here is derived from an EMBL/GenBank/DDBJ whole genome shotgun (WGS) entry which is preliminary data.</text>
</comment>
<protein>
    <submittedName>
        <fullName evidence="7">DNA polymerase IV</fullName>
        <ecNumber evidence="7">2.7.7.7</ecNumber>
    </submittedName>
</protein>
<evidence type="ECO:0000256" key="1">
    <source>
        <dbReference type="ARBA" id="ARBA00010945"/>
    </source>
</evidence>
<dbReference type="Pfam" id="PF11799">
    <property type="entry name" value="IMS_C"/>
    <property type="match status" value="1"/>
</dbReference>
<dbReference type="InterPro" id="IPR024728">
    <property type="entry name" value="PolY_HhH_motif"/>
</dbReference>
<dbReference type="InterPro" id="IPR043502">
    <property type="entry name" value="DNA/RNA_pol_sf"/>
</dbReference>
<evidence type="ECO:0000256" key="4">
    <source>
        <dbReference type="ARBA" id="ARBA00023204"/>
    </source>
</evidence>
<evidence type="ECO:0000313" key="7">
    <source>
        <dbReference type="EMBL" id="KXZ63195.1"/>
    </source>
</evidence>
<dbReference type="Proteomes" id="UP000075680">
    <property type="component" value="Unassembled WGS sequence"/>
</dbReference>
<keyword evidence="2" id="KW-0227">DNA damage</keyword>
<proteinExistence type="inferred from homology"/>
<dbReference type="CDD" id="cd01700">
    <property type="entry name" value="PolY_Pol_V_umuC"/>
    <property type="match status" value="1"/>
</dbReference>
<dbReference type="PATRIC" id="fig|52133.18.peg.3419"/>
<gene>
    <name evidence="7" type="primary">dinB_2</name>
    <name evidence="7" type="ORF">AVENLUH5627_03330</name>
</gene>
<dbReference type="InterPro" id="IPR050116">
    <property type="entry name" value="DNA_polymerase-Y"/>
</dbReference>
<evidence type="ECO:0000256" key="3">
    <source>
        <dbReference type="ARBA" id="ARBA00023199"/>
    </source>
</evidence>
<dbReference type="Gene3D" id="3.40.1170.60">
    <property type="match status" value="1"/>
</dbReference>
<keyword evidence="5" id="KW-0742">SOS response</keyword>
<reference evidence="7 8" key="1">
    <citation type="journal article" date="2016" name="Sci. Rep.">
        <title>Genomic and phenotypic characterization of the species Acinetobacter venetianus.</title>
        <authorList>
            <person name="Fondi M."/>
            <person name="Maida I."/>
            <person name="Perrin E."/>
            <person name="Orlandini V."/>
            <person name="La Torre L."/>
            <person name="Bosi E."/>
            <person name="Negroni A."/>
            <person name="Zanaroli G."/>
            <person name="Fava F."/>
            <person name="Decorosi F."/>
            <person name="Giovannetti L."/>
            <person name="Viti C."/>
            <person name="Vaneechoutte M."/>
            <person name="Dijkshoorn L."/>
            <person name="Fani R."/>
        </authorList>
    </citation>
    <scope>NUCLEOTIDE SEQUENCE [LARGE SCALE GENOMIC DNA]</scope>
    <source>
        <strain evidence="7 8">LUH5627</strain>
    </source>
</reference>
<keyword evidence="3" id="KW-0741">SOS mutagenesis</keyword>
<sequence>MSLPQRIFALIDVNNCYVSCERVFNPKLEHRPVVVLSNNDGCVVSRSYEAKKLGIKMAVPFFQIEDLVRQHQVQVFSSNYALYAEMSRRFMNILGSFVDPCEQEVYSIDECFLEFTAYHDQYDLTSYAQQILSTVKNWLGLPCCIGIGYSKTQAKLANHLAKNNSCFQSVCNMVDEDPCIIEDLLTHLPVGEVWGVGRKIRQRLEKMNIHSVMDLVEADPKMIGQHFSVVLENTVKELRGIACLEIEDVIPDRRQVLSSRSFGQPIEDKNSLSGALTEFTLRAVERLRQQKLLCKAVGISIRTNRFNKNEYYRPYTTVYLSDYSDDRLEIIKAVQQGLDRIYQAGHRYKKAEVILLDIIPQHAHAVDLFHNTEEMIERQNLSATFDYINQKFGRDVMTLGRLITPHGRTWAMTQSFKSPSYLTKWSDILKVS</sequence>
<dbReference type="SUPFAM" id="SSF56672">
    <property type="entry name" value="DNA/RNA polymerases"/>
    <property type="match status" value="1"/>
</dbReference>
<dbReference type="GO" id="GO:0006281">
    <property type="term" value="P:DNA repair"/>
    <property type="evidence" value="ECO:0007669"/>
    <property type="project" value="UniProtKB-KW"/>
</dbReference>
<dbReference type="PANTHER" id="PTHR11076:SF34">
    <property type="entry name" value="PROTEIN UMUC"/>
    <property type="match status" value="1"/>
</dbReference>
<dbReference type="GO" id="GO:0003684">
    <property type="term" value="F:damaged DNA binding"/>
    <property type="evidence" value="ECO:0007669"/>
    <property type="project" value="InterPro"/>
</dbReference>
<dbReference type="EMBL" id="JRUE01000251">
    <property type="protein sequence ID" value="KXZ63195.1"/>
    <property type="molecule type" value="Genomic_DNA"/>
</dbReference>
<name>A0A150HKB7_9GAMM</name>
<dbReference type="GO" id="GO:0042276">
    <property type="term" value="P:error-prone translesion synthesis"/>
    <property type="evidence" value="ECO:0007669"/>
    <property type="project" value="TreeGrafter"/>
</dbReference>
<organism evidence="7 8">
    <name type="scientific">Acinetobacter venetianus</name>
    <dbReference type="NCBI Taxonomy" id="52133"/>
    <lineage>
        <taxon>Bacteria</taxon>
        <taxon>Pseudomonadati</taxon>
        <taxon>Pseudomonadota</taxon>
        <taxon>Gammaproteobacteria</taxon>
        <taxon>Moraxellales</taxon>
        <taxon>Moraxellaceae</taxon>
        <taxon>Acinetobacter</taxon>
    </lineage>
</organism>
<evidence type="ECO:0000259" key="6">
    <source>
        <dbReference type="PROSITE" id="PS50173"/>
    </source>
</evidence>
<evidence type="ECO:0000256" key="2">
    <source>
        <dbReference type="ARBA" id="ARBA00022763"/>
    </source>
</evidence>
<evidence type="ECO:0000313" key="8">
    <source>
        <dbReference type="Proteomes" id="UP000075680"/>
    </source>
</evidence>
<dbReference type="InterPro" id="IPR017961">
    <property type="entry name" value="DNA_pol_Y-fam_little_finger"/>
</dbReference>
<evidence type="ECO:0000256" key="5">
    <source>
        <dbReference type="ARBA" id="ARBA00023236"/>
    </source>
</evidence>
<dbReference type="InterPro" id="IPR001126">
    <property type="entry name" value="UmuC"/>
</dbReference>
<dbReference type="InterPro" id="IPR036775">
    <property type="entry name" value="DNA_pol_Y-fam_lit_finger_sf"/>
</dbReference>
<dbReference type="Gene3D" id="1.10.150.20">
    <property type="entry name" value="5' to 3' exonuclease, C-terminal subdomain"/>
    <property type="match status" value="1"/>
</dbReference>
<dbReference type="GO" id="GO:0003887">
    <property type="term" value="F:DNA-directed DNA polymerase activity"/>
    <property type="evidence" value="ECO:0007669"/>
    <property type="project" value="UniProtKB-EC"/>
</dbReference>
<dbReference type="Gene3D" id="3.30.70.270">
    <property type="match status" value="1"/>
</dbReference>
<comment type="similarity">
    <text evidence="1">Belongs to the DNA polymerase type-Y family.</text>
</comment>
<dbReference type="PROSITE" id="PS50173">
    <property type="entry name" value="UMUC"/>
    <property type="match status" value="1"/>
</dbReference>
<dbReference type="Pfam" id="PF11798">
    <property type="entry name" value="IMS_HHH"/>
    <property type="match status" value="1"/>
</dbReference>
<dbReference type="Pfam" id="PF13438">
    <property type="entry name" value="DUF4113"/>
    <property type="match status" value="1"/>
</dbReference>
<dbReference type="RefSeq" id="WP_061519769.1">
    <property type="nucleotide sequence ID" value="NZ_JRUE01000251.1"/>
</dbReference>
<dbReference type="InterPro" id="IPR025188">
    <property type="entry name" value="DUF4113"/>
</dbReference>
<keyword evidence="4" id="KW-0234">DNA repair</keyword>